<feature type="transmembrane region" description="Helical" evidence="19">
    <location>
        <begin position="102"/>
        <end position="121"/>
    </location>
</feature>
<dbReference type="PANTHER" id="PTHR46382:SF1">
    <property type="entry name" value="PHOSPHATIDATE CYTIDYLYLTRANSFERASE"/>
    <property type="match status" value="1"/>
</dbReference>
<evidence type="ECO:0000256" key="7">
    <source>
        <dbReference type="ARBA" id="ARBA00019373"/>
    </source>
</evidence>
<accession>A0A917A5C8</accession>
<feature type="transmembrane region" description="Helical" evidence="19">
    <location>
        <begin position="166"/>
        <end position="183"/>
    </location>
</feature>
<dbReference type="PROSITE" id="PS01315">
    <property type="entry name" value="CDS"/>
    <property type="match status" value="1"/>
</dbReference>
<evidence type="ECO:0000256" key="17">
    <source>
        <dbReference type="ARBA" id="ARBA00023264"/>
    </source>
</evidence>
<evidence type="ECO:0000256" key="5">
    <source>
        <dbReference type="ARBA" id="ARBA00010185"/>
    </source>
</evidence>
<name>A0A917A5C8_9RHOB</name>
<evidence type="ECO:0000256" key="1">
    <source>
        <dbReference type="ARBA" id="ARBA00001698"/>
    </source>
</evidence>
<keyword evidence="9" id="KW-0444">Lipid biosynthesis</keyword>
<keyword evidence="12 18" id="KW-0548">Nucleotidyltransferase</keyword>
<keyword evidence="11 18" id="KW-0812">Transmembrane</keyword>
<comment type="similarity">
    <text evidence="5 18">Belongs to the CDS family.</text>
</comment>
<evidence type="ECO:0000256" key="19">
    <source>
        <dbReference type="SAM" id="Phobius"/>
    </source>
</evidence>
<dbReference type="GO" id="GO:0016024">
    <property type="term" value="P:CDP-diacylglycerol biosynthetic process"/>
    <property type="evidence" value="ECO:0007669"/>
    <property type="project" value="TreeGrafter"/>
</dbReference>
<comment type="pathway">
    <text evidence="3 18">Phospholipid metabolism; CDP-diacylglycerol biosynthesis; CDP-diacylglycerol from sn-glycerol 3-phosphate: step 3/3.</text>
</comment>
<feature type="transmembrane region" description="Helical" evidence="19">
    <location>
        <begin position="12"/>
        <end position="29"/>
    </location>
</feature>
<evidence type="ECO:0000256" key="16">
    <source>
        <dbReference type="ARBA" id="ARBA00023209"/>
    </source>
</evidence>
<gene>
    <name evidence="20" type="primary">cdsA</name>
    <name evidence="20" type="ORF">GCM10011360_14330</name>
</gene>
<dbReference type="Proteomes" id="UP000612855">
    <property type="component" value="Unassembled WGS sequence"/>
</dbReference>
<feature type="transmembrane region" description="Helical" evidence="19">
    <location>
        <begin position="189"/>
        <end position="207"/>
    </location>
</feature>
<keyword evidence="13 19" id="KW-1133">Transmembrane helix</keyword>
<evidence type="ECO:0000256" key="9">
    <source>
        <dbReference type="ARBA" id="ARBA00022516"/>
    </source>
</evidence>
<comment type="caution">
    <text evidence="20">The sequence shown here is derived from an EMBL/GenBank/DDBJ whole genome shotgun (WGS) entry which is preliminary data.</text>
</comment>
<proteinExistence type="inferred from homology"/>
<keyword evidence="14" id="KW-0443">Lipid metabolism</keyword>
<reference evidence="21" key="1">
    <citation type="journal article" date="2019" name="Int. J. Syst. Evol. Microbiol.">
        <title>The Global Catalogue of Microorganisms (GCM) 10K type strain sequencing project: providing services to taxonomists for standard genome sequencing and annotation.</title>
        <authorList>
            <consortium name="The Broad Institute Genomics Platform"/>
            <consortium name="The Broad Institute Genome Sequencing Center for Infectious Disease"/>
            <person name="Wu L."/>
            <person name="Ma J."/>
        </authorList>
    </citation>
    <scope>NUCLEOTIDE SEQUENCE [LARGE SCALE GENOMIC DNA]</scope>
    <source>
        <strain evidence="21">CGMCC 1.12664</strain>
    </source>
</reference>
<protein>
    <recommendedName>
        <fullName evidence="7 18">Phosphatidate cytidylyltransferase</fullName>
        <ecNumber evidence="6 18">2.7.7.41</ecNumber>
    </recommendedName>
</protein>
<evidence type="ECO:0000256" key="12">
    <source>
        <dbReference type="ARBA" id="ARBA00022695"/>
    </source>
</evidence>
<keyword evidence="10 18" id="KW-0808">Transferase</keyword>
<evidence type="ECO:0000256" key="14">
    <source>
        <dbReference type="ARBA" id="ARBA00023098"/>
    </source>
</evidence>
<dbReference type="EMBL" id="BMFJ01000001">
    <property type="protein sequence ID" value="GGE27146.1"/>
    <property type="molecule type" value="Genomic_DNA"/>
</dbReference>
<feature type="transmembrane region" description="Helical" evidence="19">
    <location>
        <begin position="35"/>
        <end position="52"/>
    </location>
</feature>
<evidence type="ECO:0000256" key="13">
    <source>
        <dbReference type="ARBA" id="ARBA00022989"/>
    </source>
</evidence>
<comment type="catalytic activity">
    <reaction evidence="1 18">
        <text>a 1,2-diacyl-sn-glycero-3-phosphate + CTP + H(+) = a CDP-1,2-diacyl-sn-glycerol + diphosphate</text>
        <dbReference type="Rhea" id="RHEA:16229"/>
        <dbReference type="ChEBI" id="CHEBI:15378"/>
        <dbReference type="ChEBI" id="CHEBI:33019"/>
        <dbReference type="ChEBI" id="CHEBI:37563"/>
        <dbReference type="ChEBI" id="CHEBI:58332"/>
        <dbReference type="ChEBI" id="CHEBI:58608"/>
        <dbReference type="EC" id="2.7.7.41"/>
    </reaction>
</comment>
<dbReference type="GO" id="GO:0005886">
    <property type="term" value="C:plasma membrane"/>
    <property type="evidence" value="ECO:0007669"/>
    <property type="project" value="UniProtKB-SubCell"/>
</dbReference>
<feature type="transmembrane region" description="Helical" evidence="19">
    <location>
        <begin position="127"/>
        <end position="146"/>
    </location>
</feature>
<comment type="pathway">
    <text evidence="4">Lipid metabolism.</text>
</comment>
<evidence type="ECO:0000256" key="3">
    <source>
        <dbReference type="ARBA" id="ARBA00005119"/>
    </source>
</evidence>
<dbReference type="PANTHER" id="PTHR46382">
    <property type="entry name" value="PHOSPHATIDATE CYTIDYLYLTRANSFERASE"/>
    <property type="match status" value="1"/>
</dbReference>
<keyword evidence="17" id="KW-1208">Phospholipid metabolism</keyword>
<dbReference type="Pfam" id="PF01148">
    <property type="entry name" value="CTP_transf_1"/>
    <property type="match status" value="1"/>
</dbReference>
<keyword evidence="21" id="KW-1185">Reference proteome</keyword>
<evidence type="ECO:0000256" key="8">
    <source>
        <dbReference type="ARBA" id="ARBA00022475"/>
    </source>
</evidence>
<evidence type="ECO:0000256" key="2">
    <source>
        <dbReference type="ARBA" id="ARBA00004651"/>
    </source>
</evidence>
<dbReference type="AlphaFoldDB" id="A0A917A5C8"/>
<evidence type="ECO:0000256" key="11">
    <source>
        <dbReference type="ARBA" id="ARBA00022692"/>
    </source>
</evidence>
<evidence type="ECO:0000256" key="4">
    <source>
        <dbReference type="ARBA" id="ARBA00005189"/>
    </source>
</evidence>
<sequence>MARSWEDLTARVISGLGLVAAGLLVIWIGGHVLRVAFAGVAAGMVWELVRLLTPEARKSALAMAGAAGTALLGALYLPPLLALPLLLAPAMAGIAWVPRHRVLYLTFTAAIIVAVFGMVQLREVSGMVWLLWLVLVIVATDIAGYFAGRAIGGPKFWPRVSPKKTWAGTVAGWIAAALVGLAFSRSTEAGYGLIGLSVAVSMASQMGDMAESAMKRRVGAKDSSALIPGHGGLLDRFDGMLGGAVFLLLIGPWAGLPVGTP</sequence>
<evidence type="ECO:0000313" key="21">
    <source>
        <dbReference type="Proteomes" id="UP000612855"/>
    </source>
</evidence>
<evidence type="ECO:0000313" key="20">
    <source>
        <dbReference type="EMBL" id="GGE27146.1"/>
    </source>
</evidence>
<keyword evidence="8" id="KW-1003">Cell membrane</keyword>
<dbReference type="InterPro" id="IPR000374">
    <property type="entry name" value="PC_trans"/>
</dbReference>
<evidence type="ECO:0000256" key="18">
    <source>
        <dbReference type="RuleBase" id="RU003938"/>
    </source>
</evidence>
<evidence type="ECO:0000256" key="6">
    <source>
        <dbReference type="ARBA" id="ARBA00012487"/>
    </source>
</evidence>
<comment type="subcellular location">
    <subcellularLocation>
        <location evidence="2">Cell membrane</location>
        <topology evidence="2">Multi-pass membrane protein</topology>
    </subcellularLocation>
</comment>
<keyword evidence="16" id="KW-0594">Phospholipid biosynthesis</keyword>
<dbReference type="EC" id="2.7.7.41" evidence="6 18"/>
<organism evidence="20 21">
    <name type="scientific">Primorskyibacter flagellatus</name>
    <dbReference type="NCBI Taxonomy" id="1387277"/>
    <lineage>
        <taxon>Bacteria</taxon>
        <taxon>Pseudomonadati</taxon>
        <taxon>Pseudomonadota</taxon>
        <taxon>Alphaproteobacteria</taxon>
        <taxon>Rhodobacterales</taxon>
        <taxon>Roseobacteraceae</taxon>
        <taxon>Primorskyibacter</taxon>
    </lineage>
</organism>
<dbReference type="RefSeq" id="WP_188476973.1">
    <property type="nucleotide sequence ID" value="NZ_BMFJ01000001.1"/>
</dbReference>
<dbReference type="GO" id="GO:0004605">
    <property type="term" value="F:phosphatidate cytidylyltransferase activity"/>
    <property type="evidence" value="ECO:0007669"/>
    <property type="project" value="UniProtKB-EC"/>
</dbReference>
<feature type="transmembrane region" description="Helical" evidence="19">
    <location>
        <begin position="237"/>
        <end position="256"/>
    </location>
</feature>
<evidence type="ECO:0000256" key="15">
    <source>
        <dbReference type="ARBA" id="ARBA00023136"/>
    </source>
</evidence>
<keyword evidence="15 19" id="KW-0472">Membrane</keyword>
<evidence type="ECO:0000256" key="10">
    <source>
        <dbReference type="ARBA" id="ARBA00022679"/>
    </source>
</evidence>